<dbReference type="InterPro" id="IPR020845">
    <property type="entry name" value="AMP-binding_CS"/>
</dbReference>
<dbReference type="InterPro" id="IPR000873">
    <property type="entry name" value="AMP-dep_synth/lig_dom"/>
</dbReference>
<organism evidence="2 3">
    <name type="scientific">Bacteroides uniformis</name>
    <dbReference type="NCBI Taxonomy" id="820"/>
    <lineage>
        <taxon>Bacteria</taxon>
        <taxon>Pseudomonadati</taxon>
        <taxon>Bacteroidota</taxon>
        <taxon>Bacteroidia</taxon>
        <taxon>Bacteroidales</taxon>
        <taxon>Bacteroidaceae</taxon>
        <taxon>Bacteroides</taxon>
    </lineage>
</organism>
<dbReference type="SUPFAM" id="SSF56801">
    <property type="entry name" value="Acetyl-CoA synthetase-like"/>
    <property type="match status" value="1"/>
</dbReference>
<reference evidence="2 3" key="1">
    <citation type="submission" date="2015-09" db="EMBL/GenBank/DDBJ databases">
        <authorList>
            <consortium name="Pathogen Informatics"/>
        </authorList>
    </citation>
    <scope>NUCLEOTIDE SEQUENCE [LARGE SCALE GENOMIC DNA]</scope>
    <source>
        <strain evidence="2 3">2789STDY5834898</strain>
    </source>
</reference>
<evidence type="ECO:0000313" key="2">
    <source>
        <dbReference type="EMBL" id="CUP77870.1"/>
    </source>
</evidence>
<name>A0A174R470_BACUN</name>
<protein>
    <submittedName>
        <fullName evidence="2">Acetyl-coenzyme A synthetase</fullName>
    </submittedName>
</protein>
<evidence type="ECO:0000259" key="1">
    <source>
        <dbReference type="Pfam" id="PF00501"/>
    </source>
</evidence>
<dbReference type="InterPro" id="IPR042099">
    <property type="entry name" value="ANL_N_sf"/>
</dbReference>
<dbReference type="GO" id="GO:0016405">
    <property type="term" value="F:CoA-ligase activity"/>
    <property type="evidence" value="ECO:0007669"/>
    <property type="project" value="TreeGrafter"/>
</dbReference>
<dbReference type="EMBL" id="CZAO01000010">
    <property type="protein sequence ID" value="CUP77870.1"/>
    <property type="molecule type" value="Genomic_DNA"/>
</dbReference>
<dbReference type="Gene3D" id="3.40.50.12780">
    <property type="entry name" value="N-terminal domain of ligase-like"/>
    <property type="match status" value="1"/>
</dbReference>
<dbReference type="PROSITE" id="PS00455">
    <property type="entry name" value="AMP_BINDING"/>
    <property type="match status" value="1"/>
</dbReference>
<dbReference type="RefSeq" id="WP_057253340.1">
    <property type="nucleotide sequence ID" value="NZ_CZAO01000010.1"/>
</dbReference>
<dbReference type="AlphaFoldDB" id="A0A174R470"/>
<sequence>MFLDIDKINPSSIASVDDSGEELTYGKLCSFCTEFGNQIGHRTLIFILSQNSNASLMGYIASLSNRIVPLLISVATDRELYERFVSMYHPEYLWAPKSFTETTQFEICFENRDYCLMRTGLTAPELHDDLSLLLPTSGSTGSPKLVRHSYRNLEANAVNVGGIFNIDPTHRTMAALPIHYTMGRSVIDSHLKAGATLILCGKSLLDPIFWKRLKTEGVTSFTGVPYSYEIMTKMRFLRMDLPDLQIITQGGGKLSEDLFKSLALYAQEKGKKFIPTYGQTECSARMAYLPAEYAMTKTCSIGIAEPNTTLSIIDENGIETYEGEATGEMVFRGENVTMGYAICAEDLIKGDENNGIMHTGDIARRDVDGCYYIIGRMKRFLKIFGLRIALDEIENLVKSSFFDVDIVCGGSDELLRVYITNQSMIESVRDFIVEKTHLFHKNIEMIYIDAIPRNEAGKVLLNQLK</sequence>
<dbReference type="PANTHER" id="PTHR24096">
    <property type="entry name" value="LONG-CHAIN-FATTY-ACID--COA LIGASE"/>
    <property type="match status" value="1"/>
</dbReference>
<dbReference type="Pfam" id="PF00501">
    <property type="entry name" value="AMP-binding"/>
    <property type="match status" value="1"/>
</dbReference>
<gene>
    <name evidence="2" type="primary">lgrD</name>
    <name evidence="2" type="ORF">ERS852510_02330</name>
</gene>
<proteinExistence type="predicted"/>
<accession>A0A174R470</accession>
<dbReference type="Proteomes" id="UP000095766">
    <property type="component" value="Unassembled WGS sequence"/>
</dbReference>
<evidence type="ECO:0000313" key="3">
    <source>
        <dbReference type="Proteomes" id="UP000095766"/>
    </source>
</evidence>
<feature type="domain" description="AMP-dependent synthetase/ligase" evidence="1">
    <location>
        <begin position="123"/>
        <end position="340"/>
    </location>
</feature>